<organism evidence="2 4">
    <name type="scientific">Anaerotignum propionicum DSM 1682</name>
    <dbReference type="NCBI Taxonomy" id="991789"/>
    <lineage>
        <taxon>Bacteria</taxon>
        <taxon>Bacillati</taxon>
        <taxon>Bacillota</taxon>
        <taxon>Clostridia</taxon>
        <taxon>Lachnospirales</taxon>
        <taxon>Anaerotignaceae</taxon>
        <taxon>Anaerotignum</taxon>
    </lineage>
</organism>
<evidence type="ECO:0000313" key="2">
    <source>
        <dbReference type="EMBL" id="SHE41685.1"/>
    </source>
</evidence>
<dbReference type="KEGG" id="cpro:CPRO_08530"/>
<dbReference type="Proteomes" id="UP000184204">
    <property type="component" value="Unassembled WGS sequence"/>
</dbReference>
<dbReference type="Proteomes" id="UP000068026">
    <property type="component" value="Chromosome"/>
</dbReference>
<dbReference type="AlphaFoldDB" id="A0A110A6Z7"/>
<dbReference type="EMBL" id="FQUA01000002">
    <property type="protein sequence ID" value="SHE41685.1"/>
    <property type="molecule type" value="Genomic_DNA"/>
</dbReference>
<sequence>MAKQGNQENKKEERYFSKEAILQSQKYGANGDLLFAILADDKVFTSMEIDNTIDEFQKGKVR</sequence>
<evidence type="ECO:0000313" key="3">
    <source>
        <dbReference type="Proteomes" id="UP000068026"/>
    </source>
</evidence>
<gene>
    <name evidence="1" type="ORF">CPRO_08530</name>
    <name evidence="2" type="ORF">SAMN02745151_00630</name>
</gene>
<keyword evidence="3" id="KW-1185">Reference proteome</keyword>
<dbReference type="EMBL" id="CP014223">
    <property type="protein sequence ID" value="AMJ40453.1"/>
    <property type="molecule type" value="Genomic_DNA"/>
</dbReference>
<accession>A0A110A6Z7</accession>
<reference evidence="3" key="2">
    <citation type="submission" date="2016-01" db="EMBL/GenBank/DDBJ databases">
        <authorList>
            <person name="Poehlein A."/>
            <person name="Schlien K."/>
            <person name="Gottschalk G."/>
            <person name="Buckel W."/>
            <person name="Daniel R."/>
        </authorList>
    </citation>
    <scope>NUCLEOTIDE SEQUENCE [LARGE SCALE GENOMIC DNA]</scope>
    <source>
        <strain evidence="3">X2</strain>
    </source>
</reference>
<protein>
    <submittedName>
        <fullName evidence="2">Uncharacterized protein</fullName>
    </submittedName>
</protein>
<evidence type="ECO:0000313" key="1">
    <source>
        <dbReference type="EMBL" id="AMJ40453.1"/>
    </source>
</evidence>
<reference evidence="2" key="3">
    <citation type="submission" date="2016-11" db="EMBL/GenBank/DDBJ databases">
        <authorList>
            <person name="Varghese N."/>
            <person name="Submissions S."/>
        </authorList>
    </citation>
    <scope>NUCLEOTIDE SEQUENCE</scope>
    <source>
        <strain evidence="2">DSM 1682</strain>
    </source>
</reference>
<dbReference type="RefSeq" id="WP_066048141.1">
    <property type="nucleotide sequence ID" value="NZ_CP014223.1"/>
</dbReference>
<proteinExistence type="predicted"/>
<name>A0A110A6Z7_ANAPI</name>
<evidence type="ECO:0000313" key="4">
    <source>
        <dbReference type="Proteomes" id="UP000184204"/>
    </source>
</evidence>
<reference evidence="1 3" key="1">
    <citation type="journal article" date="2016" name="Genome Announc.">
        <title>Complete Genome Sequence of the Amino Acid-Fermenting Clostridium propionicum X2 (DSM 1682).</title>
        <authorList>
            <person name="Poehlein A."/>
            <person name="Schlien K."/>
            <person name="Chowdhury N.P."/>
            <person name="Gottschalk G."/>
            <person name="Buckel W."/>
            <person name="Daniel R."/>
        </authorList>
    </citation>
    <scope>NUCLEOTIDE SEQUENCE [LARGE SCALE GENOMIC DNA]</scope>
    <source>
        <strain evidence="1 3">X2</strain>
    </source>
</reference>
<reference evidence="4" key="4">
    <citation type="submission" date="2016-11" db="EMBL/GenBank/DDBJ databases">
        <authorList>
            <person name="Jaros S."/>
            <person name="Januszkiewicz K."/>
            <person name="Wedrychowicz H."/>
        </authorList>
    </citation>
    <scope>NUCLEOTIDE SEQUENCE [LARGE SCALE GENOMIC DNA]</scope>
    <source>
        <strain evidence="4">DSM 1682</strain>
    </source>
</reference>